<dbReference type="EMBL" id="LR797487">
    <property type="protein sequence ID" value="CAB4220089.1"/>
    <property type="molecule type" value="Genomic_DNA"/>
</dbReference>
<evidence type="ECO:0000313" key="1">
    <source>
        <dbReference type="EMBL" id="CAB4220089.1"/>
    </source>
</evidence>
<protein>
    <submittedName>
        <fullName evidence="1">Uncharacterized protein</fullName>
    </submittedName>
</protein>
<gene>
    <name evidence="1" type="ORF">UFOVP1620_29</name>
</gene>
<organism evidence="1">
    <name type="scientific">uncultured Caudovirales phage</name>
    <dbReference type="NCBI Taxonomy" id="2100421"/>
    <lineage>
        <taxon>Viruses</taxon>
        <taxon>Duplodnaviria</taxon>
        <taxon>Heunggongvirae</taxon>
        <taxon>Uroviricota</taxon>
        <taxon>Caudoviricetes</taxon>
        <taxon>Peduoviridae</taxon>
        <taxon>Maltschvirus</taxon>
        <taxon>Maltschvirus maltsch</taxon>
    </lineage>
</organism>
<name>A0A6J5SXT4_9CAUD</name>
<sequence>MIVNTVYDAYYVNASSYNTGTGIWQFGYNPTPLPTGVYCGTLTTTGGALPTGYGAIDLYFLFFYSGVGGGFGLANSYANALAEVPVIFTTGGSGTLVFKKQGDFYKLQARVPECCDEPYFNGISPTIDGPYIFPNFWAKYATIDFQTFTRSSTSLVSGDDAANPAELLRQLNLDWDLMPVSVPSIYSFAHLPTYTNQSSTTVATGVTAGTAVGISIDLQIQQDGTNIYYSLNLGFTTVGFTYGSANGGRSILWRFTKTVAIAGVDLNDLLSGTVALDTFVDYTGTASYAEIPTVFPSIVFSDNISDFALPATLTLTKTVDTYLYKTSLYSAYPTRGWTTNNYTSELPSSITLNKVADYNIYEAEFTTAANVINRVRLKLTYFFISSESRGGWGYASYDWFTNTYLTGVTRYMQFPTPSPFAFNGGNPTDGGAFFTWPPTIVQSGTVAIDLFRMAGTPNNAGVQYSYGFANYTMEPTAIP</sequence>
<accession>A0A6J5SXT4</accession>
<reference evidence="1" key="1">
    <citation type="submission" date="2020-05" db="EMBL/GenBank/DDBJ databases">
        <authorList>
            <person name="Chiriac C."/>
            <person name="Salcher M."/>
            <person name="Ghai R."/>
            <person name="Kavagutti S V."/>
        </authorList>
    </citation>
    <scope>NUCLEOTIDE SEQUENCE</scope>
</reference>
<proteinExistence type="predicted"/>